<reference evidence="1" key="1">
    <citation type="submission" date="2018-05" db="EMBL/GenBank/DDBJ databases">
        <authorList>
            <person name="Lanie J.A."/>
            <person name="Ng W.-L."/>
            <person name="Kazmierczak K.M."/>
            <person name="Andrzejewski T.M."/>
            <person name="Davidsen T.M."/>
            <person name="Wayne K.J."/>
            <person name="Tettelin H."/>
            <person name="Glass J.I."/>
            <person name="Rusch D."/>
            <person name="Podicherti R."/>
            <person name="Tsui H.-C.T."/>
            <person name="Winkler M.E."/>
        </authorList>
    </citation>
    <scope>NUCLEOTIDE SEQUENCE</scope>
</reference>
<proteinExistence type="predicted"/>
<protein>
    <submittedName>
        <fullName evidence="1">Uncharacterized protein</fullName>
    </submittedName>
</protein>
<organism evidence="1">
    <name type="scientific">marine metagenome</name>
    <dbReference type="NCBI Taxonomy" id="408172"/>
    <lineage>
        <taxon>unclassified sequences</taxon>
        <taxon>metagenomes</taxon>
        <taxon>ecological metagenomes</taxon>
    </lineage>
</organism>
<evidence type="ECO:0000313" key="1">
    <source>
        <dbReference type="EMBL" id="SVB23617.1"/>
    </source>
</evidence>
<dbReference type="SUPFAM" id="SSF53649">
    <property type="entry name" value="Alkaline phosphatase-like"/>
    <property type="match status" value="1"/>
</dbReference>
<name>A0A382CE54_9ZZZZ</name>
<sequence>MRQIILFSVDGMRPDGMVEAKTPVIDGLIARGAHTLSARTVMPSSTLPCHTSLFLGCRPERHGINTNTWTPPVRPIPGLIDVIHLAGNTTASFFNWEQLRDLSPPGLLNGSFFMKNCDVPEGDRQLADLAAQWLKDHDTTFAFVYLGYTDIAGHNHGWMSEPYIEGIANADGCIGAVLDAAADDCLVILTSDHGGHGQSHGTDCVEDMTTPLVIAGPGIAEGITLEKQVHITDIAPTVTRHLGLQAPDDWIGEAII</sequence>
<dbReference type="GO" id="GO:0016787">
    <property type="term" value="F:hydrolase activity"/>
    <property type="evidence" value="ECO:0007669"/>
    <property type="project" value="UniProtKB-ARBA"/>
</dbReference>
<dbReference type="PANTHER" id="PTHR10151:SF120">
    <property type="entry name" value="BIS(5'-ADENOSYL)-TRIPHOSPHATASE"/>
    <property type="match status" value="1"/>
</dbReference>
<gene>
    <name evidence="1" type="ORF">METZ01_LOCUS176471</name>
</gene>
<dbReference type="PANTHER" id="PTHR10151">
    <property type="entry name" value="ECTONUCLEOTIDE PYROPHOSPHATASE/PHOSPHODIESTERASE"/>
    <property type="match status" value="1"/>
</dbReference>
<dbReference type="Gene3D" id="3.40.720.10">
    <property type="entry name" value="Alkaline Phosphatase, subunit A"/>
    <property type="match status" value="1"/>
</dbReference>
<dbReference type="InterPro" id="IPR017850">
    <property type="entry name" value="Alkaline_phosphatase_core_sf"/>
</dbReference>
<dbReference type="InterPro" id="IPR002591">
    <property type="entry name" value="Phosphodiest/P_Trfase"/>
</dbReference>
<dbReference type="Pfam" id="PF01663">
    <property type="entry name" value="Phosphodiest"/>
    <property type="match status" value="1"/>
</dbReference>
<dbReference type="EMBL" id="UINC01033792">
    <property type="protein sequence ID" value="SVB23617.1"/>
    <property type="molecule type" value="Genomic_DNA"/>
</dbReference>
<accession>A0A382CE54</accession>
<dbReference type="AlphaFoldDB" id="A0A382CE54"/>